<accession>A0ABW1PNZ8</accession>
<evidence type="ECO:0000313" key="14">
    <source>
        <dbReference type="EMBL" id="MFC6096841.1"/>
    </source>
</evidence>
<keyword evidence="2 8" id="KW-0813">Transport</keyword>
<dbReference type="SUPFAM" id="SSF49464">
    <property type="entry name" value="Carboxypeptidase regulatory domain-like"/>
    <property type="match status" value="1"/>
</dbReference>
<evidence type="ECO:0000256" key="10">
    <source>
        <dbReference type="SAM" id="MobiDB-lite"/>
    </source>
</evidence>
<keyword evidence="11" id="KW-0732">Signal</keyword>
<evidence type="ECO:0000256" key="9">
    <source>
        <dbReference type="RuleBase" id="RU003357"/>
    </source>
</evidence>
<dbReference type="NCBIfam" id="TIGR04056">
    <property type="entry name" value="OMP_RagA_SusC"/>
    <property type="match status" value="1"/>
</dbReference>
<evidence type="ECO:0000256" key="11">
    <source>
        <dbReference type="SAM" id="SignalP"/>
    </source>
</evidence>
<comment type="similarity">
    <text evidence="8 9">Belongs to the TonB-dependent receptor family.</text>
</comment>
<name>A0ABW1PNZ8_9FLAO</name>
<evidence type="ECO:0000256" key="6">
    <source>
        <dbReference type="ARBA" id="ARBA00023136"/>
    </source>
</evidence>
<dbReference type="Pfam" id="PF00593">
    <property type="entry name" value="TonB_dep_Rec_b-barrel"/>
    <property type="match status" value="1"/>
</dbReference>
<dbReference type="Proteomes" id="UP001596287">
    <property type="component" value="Unassembled WGS sequence"/>
</dbReference>
<feature type="region of interest" description="Disordered" evidence="10">
    <location>
        <begin position="983"/>
        <end position="1022"/>
    </location>
</feature>
<dbReference type="SUPFAM" id="SSF56935">
    <property type="entry name" value="Porins"/>
    <property type="match status" value="1"/>
</dbReference>
<organism evidence="14 15">
    <name type="scientific">Flavobacterium qiangtangense</name>
    <dbReference type="NCBI Taxonomy" id="1442595"/>
    <lineage>
        <taxon>Bacteria</taxon>
        <taxon>Pseudomonadati</taxon>
        <taxon>Bacteroidota</taxon>
        <taxon>Flavobacteriia</taxon>
        <taxon>Flavobacteriales</taxon>
        <taxon>Flavobacteriaceae</taxon>
        <taxon>Flavobacterium</taxon>
    </lineage>
</organism>
<dbReference type="InterPro" id="IPR036942">
    <property type="entry name" value="Beta-barrel_TonB_sf"/>
</dbReference>
<evidence type="ECO:0000256" key="8">
    <source>
        <dbReference type="PROSITE-ProRule" id="PRU01360"/>
    </source>
</evidence>
<keyword evidence="15" id="KW-1185">Reference proteome</keyword>
<evidence type="ECO:0000256" key="4">
    <source>
        <dbReference type="ARBA" id="ARBA00022692"/>
    </source>
</evidence>
<dbReference type="PROSITE" id="PS52016">
    <property type="entry name" value="TONB_DEPENDENT_REC_3"/>
    <property type="match status" value="1"/>
</dbReference>
<protein>
    <submittedName>
        <fullName evidence="14">SusC/RagA family TonB-linked outer membrane protein</fullName>
    </submittedName>
</protein>
<comment type="caution">
    <text evidence="14">The sequence shown here is derived from an EMBL/GenBank/DDBJ whole genome shotgun (WGS) entry which is preliminary data.</text>
</comment>
<reference evidence="15" key="1">
    <citation type="journal article" date="2019" name="Int. J. Syst. Evol. Microbiol.">
        <title>The Global Catalogue of Microorganisms (GCM) 10K type strain sequencing project: providing services to taxonomists for standard genome sequencing and annotation.</title>
        <authorList>
            <consortium name="The Broad Institute Genomics Platform"/>
            <consortium name="The Broad Institute Genome Sequencing Center for Infectious Disease"/>
            <person name="Wu L."/>
            <person name="Ma J."/>
        </authorList>
    </citation>
    <scope>NUCLEOTIDE SEQUENCE [LARGE SCALE GENOMIC DNA]</scope>
    <source>
        <strain evidence="15">CCUG 49679</strain>
    </source>
</reference>
<keyword evidence="4 8" id="KW-0812">Transmembrane</keyword>
<evidence type="ECO:0000259" key="12">
    <source>
        <dbReference type="Pfam" id="PF00593"/>
    </source>
</evidence>
<comment type="subcellular location">
    <subcellularLocation>
        <location evidence="1 8">Cell outer membrane</location>
        <topology evidence="1 8">Multi-pass membrane protein</topology>
    </subcellularLocation>
</comment>
<dbReference type="Gene3D" id="2.60.40.1120">
    <property type="entry name" value="Carboxypeptidase-like, regulatory domain"/>
    <property type="match status" value="1"/>
</dbReference>
<evidence type="ECO:0000256" key="5">
    <source>
        <dbReference type="ARBA" id="ARBA00023077"/>
    </source>
</evidence>
<feature type="chain" id="PRO_5045299351" evidence="11">
    <location>
        <begin position="23"/>
        <end position="1034"/>
    </location>
</feature>
<keyword evidence="7 8" id="KW-0998">Cell outer membrane</keyword>
<dbReference type="InterPro" id="IPR023996">
    <property type="entry name" value="TonB-dep_OMP_SusC/RagA"/>
</dbReference>
<dbReference type="Gene3D" id="2.40.170.20">
    <property type="entry name" value="TonB-dependent receptor, beta-barrel domain"/>
    <property type="match status" value="1"/>
</dbReference>
<dbReference type="RefSeq" id="WP_379791706.1">
    <property type="nucleotide sequence ID" value="NZ_JBHSQB010000007.1"/>
</dbReference>
<evidence type="ECO:0000313" key="15">
    <source>
        <dbReference type="Proteomes" id="UP001596287"/>
    </source>
</evidence>
<keyword evidence="5 9" id="KW-0798">TonB box</keyword>
<keyword evidence="3 8" id="KW-1134">Transmembrane beta strand</keyword>
<evidence type="ECO:0000256" key="2">
    <source>
        <dbReference type="ARBA" id="ARBA00022448"/>
    </source>
</evidence>
<feature type="domain" description="TonB-dependent receptor-like beta-barrel" evidence="12">
    <location>
        <begin position="387"/>
        <end position="767"/>
    </location>
</feature>
<dbReference type="Pfam" id="PF07715">
    <property type="entry name" value="Plug"/>
    <property type="match status" value="1"/>
</dbReference>
<keyword evidence="6 8" id="KW-0472">Membrane</keyword>
<sequence>MRSKFKWIFTLLLAFSMQFSFAQEKTVTGVVSDQTGPLPGASVTVKGTTRGTQTDIDGKYSIKASTGEVLVFTYIGFAAKEATIGASSVINSSLVEGGVDIGEVVVTGALNIRKSQNAITSVQEVVKARELTQAGNPNVLQGLTGKVSGVQINTTNTSVNPTLRIVIGAAKSITGNNQALVVIDGAISSASILSSLPPESIESMNILKGAQGGALYGSDGINGVVIVTTKKGSRSGKMTVNVTTSLDFTEVAYLPERQTRYGQGWDGQHYSYENGAWGPEFNGSLQPTGLPQEDGNYLMLPYSSRGSDNIKDFFKTGMLYQNGVSLSSGDENSHLFFSANNLKNDFIIDGDELKRSSFILRAGKKAGKWTVDGNVTYITSKTKQTDSGLYYSLLQTPTNIPLNLFANGGNEHGYSYYNASPYWTRDNQRAMTNSDVVAAIGRVQYDINKNINVAYNANVNFIQNRSLSYTNDYVDVYQLSDSSIISAFATSNNTSRNFYGDLFLNFDYDLTDDLNLKVNLGNNIQDRLTTQTAVSGTGLSVPGLYNISNVSSAINGSNTYTRTRKYAFFGNLDLSYKNYLFLNVTGRQETVSYLSKDNNSYFYPSAGLSFVATNAIDGLKGDFLSYLKIAAAVVKVGNADVAAYAVNRGYVQATGFPFDGMNSYVPNLDPTVRYNSLTDPNIRPEFYLTKEISASLGFFDNRITIDASYNKAKNTDLITSVSSSYASGNPNLFTNIGETSSENYILDLGFTPIKTEDFVWNLKLSYSRSKTMIEKVTDFSDSVSIYSPYGTYGITATKGEEYPIITGIGYLRDDEGRVIVGADGTPQRTTAPIKLGKTTPDYILGLNTSFDYKGLRLSGTLDYRTGHQYYSGTKYTLAQFGYLTETAENGRNGFIFPNSSVQTAPGVYTENTSVVTGGTSYASYQQYITGQYSTLDENFVLDATAFRVRELALSYALPTKFLDRTGLDSVRFGVQARNPFTTLPKENRGYDDPENSINNGNAVGLASGTSRSGGNGTNQYPNTRSYGFSLNLTF</sequence>
<dbReference type="InterPro" id="IPR039426">
    <property type="entry name" value="TonB-dep_rcpt-like"/>
</dbReference>
<feature type="signal peptide" evidence="11">
    <location>
        <begin position="1"/>
        <end position="22"/>
    </location>
</feature>
<dbReference type="InterPro" id="IPR037066">
    <property type="entry name" value="Plug_dom_sf"/>
</dbReference>
<gene>
    <name evidence="14" type="ORF">ACFPVY_09310</name>
</gene>
<evidence type="ECO:0000256" key="7">
    <source>
        <dbReference type="ARBA" id="ARBA00023237"/>
    </source>
</evidence>
<dbReference type="EMBL" id="JBHSQB010000007">
    <property type="protein sequence ID" value="MFC6096841.1"/>
    <property type="molecule type" value="Genomic_DNA"/>
</dbReference>
<dbReference type="InterPro" id="IPR000531">
    <property type="entry name" value="Beta-barrel_TonB"/>
</dbReference>
<dbReference type="InterPro" id="IPR008969">
    <property type="entry name" value="CarboxyPept-like_regulatory"/>
</dbReference>
<evidence type="ECO:0000259" key="13">
    <source>
        <dbReference type="Pfam" id="PF07715"/>
    </source>
</evidence>
<feature type="domain" description="TonB-dependent receptor plug" evidence="13">
    <location>
        <begin position="119"/>
        <end position="224"/>
    </location>
</feature>
<evidence type="ECO:0000256" key="1">
    <source>
        <dbReference type="ARBA" id="ARBA00004571"/>
    </source>
</evidence>
<dbReference type="InterPro" id="IPR012910">
    <property type="entry name" value="Plug_dom"/>
</dbReference>
<dbReference type="Gene3D" id="2.170.130.10">
    <property type="entry name" value="TonB-dependent receptor, plug domain"/>
    <property type="match status" value="1"/>
</dbReference>
<evidence type="ECO:0000256" key="3">
    <source>
        <dbReference type="ARBA" id="ARBA00022452"/>
    </source>
</evidence>
<proteinExistence type="inferred from homology"/>
<dbReference type="Pfam" id="PF13715">
    <property type="entry name" value="CarbopepD_reg_2"/>
    <property type="match status" value="1"/>
</dbReference>